<evidence type="ECO:0000313" key="2">
    <source>
        <dbReference type="EMBL" id="GAA5481661.1"/>
    </source>
</evidence>
<dbReference type="PANTHER" id="PTHR22602">
    <property type="entry name" value="TRANSFERASE CAF17, MITOCHONDRIAL-RELATED"/>
    <property type="match status" value="1"/>
</dbReference>
<proteinExistence type="predicted"/>
<comment type="caution">
    <text evidence="2">The sequence shown here is derived from an EMBL/GenBank/DDBJ whole genome shotgun (WGS) entry which is preliminary data.</text>
</comment>
<keyword evidence="1" id="KW-0809">Transit peptide</keyword>
<dbReference type="PANTHER" id="PTHR22602:SF0">
    <property type="entry name" value="TRANSFERASE CAF17, MITOCHONDRIAL-RELATED"/>
    <property type="match status" value="1"/>
</dbReference>
<protein>
    <submittedName>
        <fullName evidence="2">tRNA-modifying protein YgfZ</fullName>
    </submittedName>
</protein>
<organism evidence="2 3">
    <name type="scientific">Haloferula sargassicola</name>
    <dbReference type="NCBI Taxonomy" id="490096"/>
    <lineage>
        <taxon>Bacteria</taxon>
        <taxon>Pseudomonadati</taxon>
        <taxon>Verrucomicrobiota</taxon>
        <taxon>Verrucomicrobiia</taxon>
        <taxon>Verrucomicrobiales</taxon>
        <taxon>Verrucomicrobiaceae</taxon>
        <taxon>Haloferula</taxon>
    </lineage>
</organism>
<dbReference type="Gene3D" id="3.30.1360.120">
    <property type="entry name" value="Probable tRNA modification gtpase trme, domain 1"/>
    <property type="match status" value="2"/>
</dbReference>
<dbReference type="InterPro" id="IPR045179">
    <property type="entry name" value="YgfZ/GcvT"/>
</dbReference>
<keyword evidence="3" id="KW-1185">Reference proteome</keyword>
<dbReference type="NCBIfam" id="TIGR03317">
    <property type="entry name" value="ygfZ_signature"/>
    <property type="match status" value="1"/>
</dbReference>
<name>A0ABP9UJ55_9BACT</name>
<dbReference type="SUPFAM" id="SSF103025">
    <property type="entry name" value="Folate-binding domain"/>
    <property type="match status" value="1"/>
</dbReference>
<dbReference type="RefSeq" id="WP_353565811.1">
    <property type="nucleotide sequence ID" value="NZ_BAABRI010000004.1"/>
</dbReference>
<evidence type="ECO:0000313" key="3">
    <source>
        <dbReference type="Proteomes" id="UP001476282"/>
    </source>
</evidence>
<dbReference type="InterPro" id="IPR017703">
    <property type="entry name" value="YgfZ/GCV_T_CS"/>
</dbReference>
<sequence>MENTFPPESPGIVTVRGADAVRFLNGQLTQDVRHLGDETRLSCLTDAKGKLQHLVEVLAGPADGILWILCAPEETDPVFERLDRYLIADEVELGREPGSWTRIRSGGPLPEASFSRQAFWPDGWRDHWFKGSPAGLSTGGTEADREERRIRDGIPQRAVEAIVGMLPPEAGLDALAVSFEKGCFIGQETLSRIKSAGKVNRRLQRFALNGPAAPGDGIQMEGQPCGELTSVAPSGEAALGFLKKAAFGHRHFTLAGRPDSTLTVV</sequence>
<dbReference type="EMBL" id="BAABRI010000004">
    <property type="protein sequence ID" value="GAA5481661.1"/>
    <property type="molecule type" value="Genomic_DNA"/>
</dbReference>
<dbReference type="InterPro" id="IPR027266">
    <property type="entry name" value="TrmE/GcvT-like"/>
</dbReference>
<gene>
    <name evidence="2" type="primary">ygfZ</name>
    <name evidence="2" type="ORF">Hsar01_00872</name>
</gene>
<evidence type="ECO:0000256" key="1">
    <source>
        <dbReference type="ARBA" id="ARBA00022946"/>
    </source>
</evidence>
<reference evidence="2 3" key="1">
    <citation type="submission" date="2024-02" db="EMBL/GenBank/DDBJ databases">
        <title>Haloferula sargassicola NBRC 104335.</title>
        <authorList>
            <person name="Ichikawa N."/>
            <person name="Katano-Makiyama Y."/>
            <person name="Hidaka K."/>
        </authorList>
    </citation>
    <scope>NUCLEOTIDE SEQUENCE [LARGE SCALE GENOMIC DNA]</scope>
    <source>
        <strain evidence="2 3">NBRC 104335</strain>
    </source>
</reference>
<accession>A0ABP9UJ55</accession>
<dbReference type="Proteomes" id="UP001476282">
    <property type="component" value="Unassembled WGS sequence"/>
</dbReference>